<dbReference type="Gene3D" id="3.80.10.10">
    <property type="entry name" value="Ribonuclease Inhibitor"/>
    <property type="match status" value="1"/>
</dbReference>
<dbReference type="PROSITE" id="PS50104">
    <property type="entry name" value="TIR"/>
    <property type="match status" value="1"/>
</dbReference>
<organism evidence="6 7">
    <name type="scientific">Artemisia annua</name>
    <name type="common">Sweet wormwood</name>
    <dbReference type="NCBI Taxonomy" id="35608"/>
    <lineage>
        <taxon>Eukaryota</taxon>
        <taxon>Viridiplantae</taxon>
        <taxon>Streptophyta</taxon>
        <taxon>Embryophyta</taxon>
        <taxon>Tracheophyta</taxon>
        <taxon>Spermatophyta</taxon>
        <taxon>Magnoliopsida</taxon>
        <taxon>eudicotyledons</taxon>
        <taxon>Gunneridae</taxon>
        <taxon>Pentapetalae</taxon>
        <taxon>asterids</taxon>
        <taxon>campanulids</taxon>
        <taxon>Asterales</taxon>
        <taxon>Asteraceae</taxon>
        <taxon>Asteroideae</taxon>
        <taxon>Anthemideae</taxon>
        <taxon>Artemisiinae</taxon>
        <taxon>Artemisia</taxon>
    </lineage>
</organism>
<dbReference type="Pfam" id="PF00931">
    <property type="entry name" value="NB-ARC"/>
    <property type="match status" value="1"/>
</dbReference>
<keyword evidence="7" id="KW-1185">Reference proteome</keyword>
<dbReference type="SUPFAM" id="SSF46785">
    <property type="entry name" value="Winged helix' DNA-binding domain"/>
    <property type="match status" value="1"/>
</dbReference>
<dbReference type="EMBL" id="PKPP01004095">
    <property type="protein sequence ID" value="PWA66141.1"/>
    <property type="molecule type" value="Genomic_DNA"/>
</dbReference>
<name>A0A2U1MY00_ARTAN</name>
<dbReference type="Pfam" id="PF23282">
    <property type="entry name" value="WHD_ROQ1"/>
    <property type="match status" value="1"/>
</dbReference>
<keyword evidence="6" id="KW-0675">Receptor</keyword>
<dbReference type="InterPro" id="IPR035897">
    <property type="entry name" value="Toll_tir_struct_dom_sf"/>
</dbReference>
<evidence type="ECO:0000256" key="3">
    <source>
        <dbReference type="ARBA" id="ARBA00022821"/>
    </source>
</evidence>
<evidence type="ECO:0000313" key="6">
    <source>
        <dbReference type="EMBL" id="PWA66141.1"/>
    </source>
</evidence>
<comment type="caution">
    <text evidence="6">The sequence shown here is derived from an EMBL/GenBank/DDBJ whole genome shotgun (WGS) entry which is preliminary data.</text>
</comment>
<proteinExistence type="predicted"/>
<gene>
    <name evidence="6" type="ORF">CTI12_AA331270</name>
</gene>
<evidence type="ECO:0000259" key="5">
    <source>
        <dbReference type="PROSITE" id="PS50104"/>
    </source>
</evidence>
<dbReference type="GO" id="GO:0006952">
    <property type="term" value="P:defense response"/>
    <property type="evidence" value="ECO:0007669"/>
    <property type="project" value="UniProtKB-KW"/>
</dbReference>
<dbReference type="SUPFAM" id="SSF52200">
    <property type="entry name" value="Toll/Interleukin receptor TIR domain"/>
    <property type="match status" value="1"/>
</dbReference>
<dbReference type="GO" id="GO:0007165">
    <property type="term" value="P:signal transduction"/>
    <property type="evidence" value="ECO:0007669"/>
    <property type="project" value="InterPro"/>
</dbReference>
<dbReference type="PANTHER" id="PTHR11017">
    <property type="entry name" value="LEUCINE-RICH REPEAT-CONTAINING PROTEIN"/>
    <property type="match status" value="1"/>
</dbReference>
<dbReference type="Gene3D" id="3.40.50.300">
    <property type="entry name" value="P-loop containing nucleotide triphosphate hydrolases"/>
    <property type="match status" value="1"/>
</dbReference>
<dbReference type="InterPro" id="IPR032675">
    <property type="entry name" value="LRR_dom_sf"/>
</dbReference>
<keyword evidence="2" id="KW-0677">Repeat</keyword>
<dbReference type="InterPro" id="IPR000157">
    <property type="entry name" value="TIR_dom"/>
</dbReference>
<keyword evidence="4" id="KW-0520">NAD</keyword>
<sequence length="822" mass="94191">MASSSTSSVQKSFKYDVFISFRGEDTRNTFVGHLYNALEQKGIETYIDDKKIRKGKTISDELIEAIENSRFYIIVFSKKYASSSWCLEELVKIMECQKMPDHTAYPVFYDVEPTEVRKLYGPVGEAFKRHENDESAGKWREALKEAASLAGWELKTTAAGHEANFINKIIQDISLELRFIDSSVDGNLVGMETRVDEIISSLEMGVDDVRMIGIKGMGGAGKTTLARAVFDKLSFQFEGQSFVENIREKSSLSGLDPLQKQVLSDVLNDQGITVSGVHEGKKMIQKKMRFRKVLIVLDDVDKIEQLEALAGGRDWFKPGSRIIITTREEQVLVAHKVELIRDVHLLDDKEAICVFSRHAFGGEIPSEAYKELSEQVVRYAAGLPLTIKVLGSFLCGKDDLEWEEAIDRLKTIPLRETIEKLELSYDDLEEDYKEIFLDVACIFKGWFKDNVVIRLESCGFRARIGLRVLELKCLITISKYGKLDMHDHIEEMGKNIVRRVNPNKPEMHSRLWIKEEIEDILANDSGTQATKCIRLFAPYGSNYEILMKGLANMKELRFLELFTDGYVSKNEVSEWKFDEDSLHLPNALRFLCWWNYPFWNLPKTFQPNNLVALEMIASKMVQLWKDGQEKPFLKLRFLQFRYSDLRTLDLSVAPNLETLILEDCYYLVEVHFQVTPNLKELIIDRCSSLEKLHMPADSPKLRSLDLRYLKKLRTLHFGVTPNLETLRVRDCKNLVDLQIPAECPKLVTLNLGNCIQVAELPEEIGRLECLKEVDITGTGISHLPESIFRMKGLRIFGSRELLESCGFTSEKKTSDNKTFCYI</sequence>
<dbReference type="SUPFAM" id="SSF52058">
    <property type="entry name" value="L domain-like"/>
    <property type="match status" value="1"/>
</dbReference>
<dbReference type="AlphaFoldDB" id="A0A2U1MY00"/>
<dbReference type="GO" id="GO:0043531">
    <property type="term" value="F:ADP binding"/>
    <property type="evidence" value="ECO:0007669"/>
    <property type="project" value="InterPro"/>
</dbReference>
<dbReference type="InterPro" id="IPR027417">
    <property type="entry name" value="P-loop_NTPase"/>
</dbReference>
<feature type="domain" description="TIR" evidence="5">
    <location>
        <begin position="13"/>
        <end position="177"/>
    </location>
</feature>
<dbReference type="InterPro" id="IPR058192">
    <property type="entry name" value="WHD_ROQ1-like"/>
</dbReference>
<evidence type="ECO:0000256" key="4">
    <source>
        <dbReference type="ARBA" id="ARBA00023027"/>
    </source>
</evidence>
<dbReference type="Gene3D" id="1.10.8.430">
    <property type="entry name" value="Helical domain of apoptotic protease-activating factors"/>
    <property type="match status" value="1"/>
</dbReference>
<keyword evidence="3" id="KW-0611">Plant defense</keyword>
<dbReference type="STRING" id="35608.A0A2U1MY00"/>
<accession>A0A2U1MY00</accession>
<dbReference type="InterPro" id="IPR002182">
    <property type="entry name" value="NB-ARC"/>
</dbReference>
<evidence type="ECO:0000256" key="1">
    <source>
        <dbReference type="ARBA" id="ARBA00022614"/>
    </source>
</evidence>
<dbReference type="SMART" id="SM00255">
    <property type="entry name" value="TIR"/>
    <property type="match status" value="1"/>
</dbReference>
<evidence type="ECO:0000313" key="7">
    <source>
        <dbReference type="Proteomes" id="UP000245207"/>
    </source>
</evidence>
<protein>
    <submittedName>
        <fullName evidence="6">Toll/interleukin-1 receptor (TIR) domain-containing protein</fullName>
    </submittedName>
</protein>
<dbReference type="Gene3D" id="3.40.50.10140">
    <property type="entry name" value="Toll/interleukin-1 receptor homology (TIR) domain"/>
    <property type="match status" value="1"/>
</dbReference>
<dbReference type="Pfam" id="PF01582">
    <property type="entry name" value="TIR"/>
    <property type="match status" value="1"/>
</dbReference>
<dbReference type="PANTHER" id="PTHR11017:SF544">
    <property type="entry name" value="ADP-RIBOSYL CYCLASE_CYCLIC ADP-RIBOSE HYDROLASE"/>
    <property type="match status" value="1"/>
</dbReference>
<dbReference type="InterPro" id="IPR044974">
    <property type="entry name" value="Disease_R_plants"/>
</dbReference>
<dbReference type="FunFam" id="3.40.50.10140:FF:000007">
    <property type="entry name" value="Disease resistance protein (TIR-NBS-LRR class)"/>
    <property type="match status" value="1"/>
</dbReference>
<dbReference type="InterPro" id="IPR042197">
    <property type="entry name" value="Apaf_helical"/>
</dbReference>
<keyword evidence="1" id="KW-0433">Leucine-rich repeat</keyword>
<dbReference type="SUPFAM" id="SSF52540">
    <property type="entry name" value="P-loop containing nucleoside triphosphate hydrolases"/>
    <property type="match status" value="1"/>
</dbReference>
<dbReference type="InterPro" id="IPR036390">
    <property type="entry name" value="WH_DNA-bd_sf"/>
</dbReference>
<evidence type="ECO:0000256" key="2">
    <source>
        <dbReference type="ARBA" id="ARBA00022737"/>
    </source>
</evidence>
<dbReference type="OrthoDB" id="1357022at2759"/>
<dbReference type="Proteomes" id="UP000245207">
    <property type="component" value="Unassembled WGS sequence"/>
</dbReference>
<dbReference type="PRINTS" id="PR00364">
    <property type="entry name" value="DISEASERSIST"/>
</dbReference>
<reference evidence="6 7" key="1">
    <citation type="journal article" date="2018" name="Mol. Plant">
        <title>The genome of Artemisia annua provides insight into the evolution of Asteraceae family and artemisinin biosynthesis.</title>
        <authorList>
            <person name="Shen Q."/>
            <person name="Zhang L."/>
            <person name="Liao Z."/>
            <person name="Wang S."/>
            <person name="Yan T."/>
            <person name="Shi P."/>
            <person name="Liu M."/>
            <person name="Fu X."/>
            <person name="Pan Q."/>
            <person name="Wang Y."/>
            <person name="Lv Z."/>
            <person name="Lu X."/>
            <person name="Zhang F."/>
            <person name="Jiang W."/>
            <person name="Ma Y."/>
            <person name="Chen M."/>
            <person name="Hao X."/>
            <person name="Li L."/>
            <person name="Tang Y."/>
            <person name="Lv G."/>
            <person name="Zhou Y."/>
            <person name="Sun X."/>
            <person name="Brodelius P.E."/>
            <person name="Rose J.K.C."/>
            <person name="Tang K."/>
        </authorList>
    </citation>
    <scope>NUCLEOTIDE SEQUENCE [LARGE SCALE GENOMIC DNA]</scope>
    <source>
        <strain evidence="7">cv. Huhao1</strain>
        <tissue evidence="6">Leaf</tissue>
    </source>
</reference>